<reference evidence="1 2" key="1">
    <citation type="submission" date="2018-08" db="EMBL/GenBank/DDBJ databases">
        <title>Genome and evolution of the arbuscular mycorrhizal fungus Diversispora epigaea (formerly Glomus versiforme) and its bacterial endosymbionts.</title>
        <authorList>
            <person name="Sun X."/>
            <person name="Fei Z."/>
            <person name="Harrison M."/>
        </authorList>
    </citation>
    <scope>NUCLEOTIDE SEQUENCE [LARGE SCALE GENOMIC DNA]</scope>
    <source>
        <strain evidence="1 2">IT104</strain>
    </source>
</reference>
<evidence type="ECO:0000313" key="2">
    <source>
        <dbReference type="Proteomes" id="UP000266861"/>
    </source>
</evidence>
<proteinExistence type="predicted"/>
<protein>
    <submittedName>
        <fullName evidence="1">Uncharacterized protein</fullName>
    </submittedName>
</protein>
<accession>A0A397H6B7</accession>
<sequence length="164" mass="18470">MSIYAMSKGHETYTGSMSTIAQSHENPIQALLEFYRTKLEHSIFNAYGVVKGLAETSDPQTAVKLVFGSLIRKKATGVKLSVMDVFGALLAAKLMIDKDPTIQCEQRKYIDGGKNIMPLYVSTFHVRPWKEDALKPEEAALFPNYKEIFEIHKMKKDYYIGGSL</sequence>
<dbReference type="OrthoDB" id="6121437at2759"/>
<evidence type="ECO:0000313" key="1">
    <source>
        <dbReference type="EMBL" id="RHZ58592.1"/>
    </source>
</evidence>
<organism evidence="1 2">
    <name type="scientific">Diversispora epigaea</name>
    <dbReference type="NCBI Taxonomy" id="1348612"/>
    <lineage>
        <taxon>Eukaryota</taxon>
        <taxon>Fungi</taxon>
        <taxon>Fungi incertae sedis</taxon>
        <taxon>Mucoromycota</taxon>
        <taxon>Glomeromycotina</taxon>
        <taxon>Glomeromycetes</taxon>
        <taxon>Diversisporales</taxon>
        <taxon>Diversisporaceae</taxon>
        <taxon>Diversispora</taxon>
    </lineage>
</organism>
<dbReference type="AlphaFoldDB" id="A0A397H6B7"/>
<dbReference type="Proteomes" id="UP000266861">
    <property type="component" value="Unassembled WGS sequence"/>
</dbReference>
<dbReference type="Gene3D" id="3.40.1090.10">
    <property type="entry name" value="Cytosolic phospholipase A2 catalytic domain"/>
    <property type="match status" value="1"/>
</dbReference>
<keyword evidence="2" id="KW-1185">Reference proteome</keyword>
<name>A0A397H6B7_9GLOM</name>
<comment type="caution">
    <text evidence="1">The sequence shown here is derived from an EMBL/GenBank/DDBJ whole genome shotgun (WGS) entry which is preliminary data.</text>
</comment>
<dbReference type="EMBL" id="PQFF01000335">
    <property type="protein sequence ID" value="RHZ58592.1"/>
    <property type="molecule type" value="Genomic_DNA"/>
</dbReference>
<gene>
    <name evidence="1" type="ORF">Glove_372g16</name>
</gene>